<name>A0AA91T388_CLALS</name>
<dbReference type="GO" id="GO:0000398">
    <property type="term" value="P:mRNA splicing, via spliceosome"/>
    <property type="evidence" value="ECO:0007669"/>
    <property type="project" value="UniProtKB-ARBA"/>
</dbReference>
<feature type="region of interest" description="Disordered" evidence="13">
    <location>
        <begin position="142"/>
        <end position="214"/>
    </location>
</feature>
<comment type="subcellular location">
    <subcellularLocation>
        <location evidence="1">Nucleus</location>
    </subcellularLocation>
</comment>
<feature type="region of interest" description="Disordered" evidence="13">
    <location>
        <begin position="76"/>
        <end position="105"/>
    </location>
</feature>
<evidence type="ECO:0000256" key="9">
    <source>
        <dbReference type="ARBA" id="ARBA00023242"/>
    </source>
</evidence>
<dbReference type="PROSITE" id="PS00690">
    <property type="entry name" value="DEAH_ATP_HELICASE"/>
    <property type="match status" value="1"/>
</dbReference>
<organism evidence="16 17">
    <name type="scientific">Clavispora lusitaniae</name>
    <name type="common">Candida lusitaniae</name>
    <dbReference type="NCBI Taxonomy" id="36911"/>
    <lineage>
        <taxon>Eukaryota</taxon>
        <taxon>Fungi</taxon>
        <taxon>Dikarya</taxon>
        <taxon>Ascomycota</taxon>
        <taxon>Saccharomycotina</taxon>
        <taxon>Pichiomycetes</taxon>
        <taxon>Metschnikowiaceae</taxon>
        <taxon>Clavispora</taxon>
    </lineage>
</organism>
<dbReference type="SMART" id="SM00487">
    <property type="entry name" value="DEXDc"/>
    <property type="match status" value="1"/>
</dbReference>
<evidence type="ECO:0000256" key="7">
    <source>
        <dbReference type="ARBA" id="ARBA00022840"/>
    </source>
</evidence>
<feature type="domain" description="Helicase ATP-binding" evidence="14">
    <location>
        <begin position="409"/>
        <end position="580"/>
    </location>
</feature>
<dbReference type="GO" id="GO:0003723">
    <property type="term" value="F:RNA binding"/>
    <property type="evidence" value="ECO:0007669"/>
    <property type="project" value="TreeGrafter"/>
</dbReference>
<dbReference type="AlphaFoldDB" id="A0AA91T388"/>
<keyword evidence="9" id="KW-0539">Nucleus</keyword>
<dbReference type="PANTHER" id="PTHR18934:SF91">
    <property type="entry name" value="PRE-MRNA-SPLICING FACTOR ATP-DEPENDENT RNA HELICASE PRP16"/>
    <property type="match status" value="1"/>
</dbReference>
<feature type="compositionally biased region" description="Polar residues" evidence="13">
    <location>
        <begin position="160"/>
        <end position="179"/>
    </location>
</feature>
<dbReference type="FunFam" id="1.20.120.1080:FF:000018">
    <property type="entry name" value="Pre-mRNA-splicing factor ATP-dependent RNA helicase prp16"/>
    <property type="match status" value="1"/>
</dbReference>
<keyword evidence="7" id="KW-0067">ATP-binding</keyword>
<dbReference type="InterPro" id="IPR011709">
    <property type="entry name" value="DEAD-box_helicase_OB_fold"/>
</dbReference>
<keyword evidence="6 16" id="KW-0347">Helicase</keyword>
<dbReference type="PROSITE" id="PS51192">
    <property type="entry name" value="HELICASE_ATP_BIND_1"/>
    <property type="match status" value="1"/>
</dbReference>
<dbReference type="GO" id="GO:0005681">
    <property type="term" value="C:spliceosomal complex"/>
    <property type="evidence" value="ECO:0007669"/>
    <property type="project" value="UniProtKB-ARBA"/>
</dbReference>
<evidence type="ECO:0000256" key="5">
    <source>
        <dbReference type="ARBA" id="ARBA00022801"/>
    </source>
</evidence>
<dbReference type="SMART" id="SM00847">
    <property type="entry name" value="HA2"/>
    <property type="match status" value="1"/>
</dbReference>
<dbReference type="KEGG" id="clus:A9F13_03g00385"/>
<dbReference type="InterPro" id="IPR014001">
    <property type="entry name" value="Helicase_ATP-bd"/>
</dbReference>
<evidence type="ECO:0000256" key="4">
    <source>
        <dbReference type="ARBA" id="ARBA00022741"/>
    </source>
</evidence>
<evidence type="ECO:0000313" key="17">
    <source>
        <dbReference type="Proteomes" id="UP000195602"/>
    </source>
</evidence>
<feature type="compositionally biased region" description="Polar residues" evidence="13">
    <location>
        <begin position="355"/>
        <end position="365"/>
    </location>
</feature>
<dbReference type="InterPro" id="IPR001650">
    <property type="entry name" value="Helicase_C-like"/>
</dbReference>
<keyword evidence="3" id="KW-0507">mRNA processing</keyword>
<dbReference type="Pfam" id="PF00270">
    <property type="entry name" value="DEAD"/>
    <property type="match status" value="1"/>
</dbReference>
<feature type="compositionally biased region" description="Basic and acidic residues" evidence="13">
    <location>
        <begin position="373"/>
        <end position="386"/>
    </location>
</feature>
<dbReference type="PANTHER" id="PTHR18934">
    <property type="entry name" value="ATP-DEPENDENT RNA HELICASE"/>
    <property type="match status" value="1"/>
</dbReference>
<dbReference type="FunFam" id="3.40.50.300:FF:000007">
    <property type="entry name" value="Pre-mRNA-splicing factor ATP-dependent RNA helicase"/>
    <property type="match status" value="1"/>
</dbReference>
<evidence type="ECO:0000313" key="16">
    <source>
        <dbReference type="EMBL" id="OVF09917.1"/>
    </source>
</evidence>
<keyword evidence="8" id="KW-0508">mRNA splicing</keyword>
<dbReference type="CDD" id="cd18791">
    <property type="entry name" value="SF2_C_RHA"/>
    <property type="match status" value="1"/>
</dbReference>
<evidence type="ECO:0000256" key="6">
    <source>
        <dbReference type="ARBA" id="ARBA00022806"/>
    </source>
</evidence>
<dbReference type="EMBL" id="LYUB02000003">
    <property type="protein sequence ID" value="OVF09917.1"/>
    <property type="molecule type" value="Genomic_DNA"/>
</dbReference>
<dbReference type="InterPro" id="IPR048333">
    <property type="entry name" value="HA2_WH"/>
</dbReference>
<proteinExistence type="inferred from homology"/>
<dbReference type="GO" id="GO:0022613">
    <property type="term" value="P:ribonucleoprotein complex biogenesis"/>
    <property type="evidence" value="ECO:0007669"/>
    <property type="project" value="UniProtKB-ARBA"/>
</dbReference>
<gene>
    <name evidence="16" type="ORF">A9F13_03g00385</name>
</gene>
<evidence type="ECO:0000256" key="2">
    <source>
        <dbReference type="ARBA" id="ARBA00012552"/>
    </source>
</evidence>
<reference evidence="16 17" key="1">
    <citation type="submission" date="2017-04" db="EMBL/GenBank/DDBJ databases">
        <title>Draft genome of the yeast Clavispora lusitaniae type strain CBS 6936.</title>
        <authorList>
            <person name="Durrens P."/>
            <person name="Klopp C."/>
            <person name="Biteau N."/>
            <person name="Fitton-Ouhabi V."/>
            <person name="Dementhon K."/>
            <person name="Accoceberry I."/>
            <person name="Sherman D.J."/>
            <person name="Noel T."/>
        </authorList>
    </citation>
    <scope>NUCLEOTIDE SEQUENCE [LARGE SCALE GENOMIC DNA]</scope>
    <source>
        <strain evidence="16 17">CBS 6936</strain>
    </source>
</reference>
<evidence type="ECO:0000259" key="14">
    <source>
        <dbReference type="PROSITE" id="PS51192"/>
    </source>
</evidence>
<evidence type="ECO:0000256" key="12">
    <source>
        <dbReference type="ARBA" id="ARBA00070009"/>
    </source>
</evidence>
<protein>
    <recommendedName>
        <fullName evidence="12">Pre-mRNA-splicing factor ATP-dependent RNA helicase PRP16</fullName>
        <ecNumber evidence="2">3.6.4.13</ecNumber>
    </recommendedName>
</protein>
<feature type="compositionally biased region" description="Low complexity" evidence="13">
    <location>
        <begin position="76"/>
        <end position="97"/>
    </location>
</feature>
<dbReference type="SUPFAM" id="SSF52540">
    <property type="entry name" value="P-loop containing nucleoside triphosphate hydrolases"/>
    <property type="match status" value="1"/>
</dbReference>
<dbReference type="FunFam" id="3.40.50.300:FF:000615">
    <property type="entry name" value="pre-mRNA-splicing factor ATP-dependent RNA helicase DEAH7"/>
    <property type="match status" value="1"/>
</dbReference>
<comment type="catalytic activity">
    <reaction evidence="11">
        <text>ATP + H2O = ADP + phosphate + H(+)</text>
        <dbReference type="Rhea" id="RHEA:13065"/>
        <dbReference type="ChEBI" id="CHEBI:15377"/>
        <dbReference type="ChEBI" id="CHEBI:15378"/>
        <dbReference type="ChEBI" id="CHEBI:30616"/>
        <dbReference type="ChEBI" id="CHEBI:43474"/>
        <dbReference type="ChEBI" id="CHEBI:456216"/>
        <dbReference type="EC" id="3.6.4.13"/>
    </reaction>
</comment>
<evidence type="ECO:0000259" key="15">
    <source>
        <dbReference type="PROSITE" id="PS51194"/>
    </source>
</evidence>
<feature type="compositionally biased region" description="Basic and acidic residues" evidence="13">
    <location>
        <begin position="142"/>
        <end position="159"/>
    </location>
</feature>
<dbReference type="PROSITE" id="PS51194">
    <property type="entry name" value="HELICASE_CTER"/>
    <property type="match status" value="1"/>
</dbReference>
<dbReference type="Pfam" id="PF00271">
    <property type="entry name" value="Helicase_C"/>
    <property type="match status" value="1"/>
</dbReference>
<dbReference type="Pfam" id="PF04408">
    <property type="entry name" value="WHD_HA2"/>
    <property type="match status" value="1"/>
</dbReference>
<feature type="region of interest" description="Disordered" evidence="13">
    <location>
        <begin position="337"/>
        <end position="386"/>
    </location>
</feature>
<feature type="compositionally biased region" description="Basic and acidic residues" evidence="13">
    <location>
        <begin position="197"/>
        <end position="209"/>
    </location>
</feature>
<dbReference type="GO" id="GO:0071826">
    <property type="term" value="P:protein-RNA complex organization"/>
    <property type="evidence" value="ECO:0007669"/>
    <property type="project" value="UniProtKB-ARBA"/>
</dbReference>
<evidence type="ECO:0000256" key="3">
    <source>
        <dbReference type="ARBA" id="ARBA00022664"/>
    </source>
</evidence>
<dbReference type="GO" id="GO:0034458">
    <property type="term" value="F:3'-5' RNA helicase activity"/>
    <property type="evidence" value="ECO:0007669"/>
    <property type="project" value="TreeGrafter"/>
</dbReference>
<dbReference type="GO" id="GO:0016787">
    <property type="term" value="F:hydrolase activity"/>
    <property type="evidence" value="ECO:0007669"/>
    <property type="project" value="UniProtKB-KW"/>
</dbReference>
<dbReference type="InterPro" id="IPR027417">
    <property type="entry name" value="P-loop_NTPase"/>
</dbReference>
<dbReference type="Gene3D" id="3.40.50.300">
    <property type="entry name" value="P-loop containing nucleotide triphosphate hydrolases"/>
    <property type="match status" value="2"/>
</dbReference>
<keyword evidence="5" id="KW-0378">Hydrolase</keyword>
<feature type="domain" description="Helicase C-terminal" evidence="15">
    <location>
        <begin position="602"/>
        <end position="780"/>
    </location>
</feature>
<dbReference type="InterPro" id="IPR002464">
    <property type="entry name" value="DNA/RNA_helicase_DEAH_CS"/>
</dbReference>
<dbReference type="Pfam" id="PF07717">
    <property type="entry name" value="OB_NTP_bind"/>
    <property type="match status" value="1"/>
</dbReference>
<dbReference type="InterPro" id="IPR007502">
    <property type="entry name" value="Helicase-assoc_dom"/>
</dbReference>
<evidence type="ECO:0000256" key="8">
    <source>
        <dbReference type="ARBA" id="ARBA00023187"/>
    </source>
</evidence>
<dbReference type="Gene3D" id="1.20.120.1080">
    <property type="match status" value="1"/>
</dbReference>
<comment type="similarity">
    <text evidence="10">Belongs to the DEAD box helicase family. DEAH subfamily. PRP16 sub-subfamily.</text>
</comment>
<evidence type="ECO:0000256" key="11">
    <source>
        <dbReference type="ARBA" id="ARBA00047984"/>
    </source>
</evidence>
<dbReference type="EC" id="3.6.4.13" evidence="2"/>
<feature type="compositionally biased region" description="Basic and acidic residues" evidence="13">
    <location>
        <begin position="337"/>
        <end position="354"/>
    </location>
</feature>
<evidence type="ECO:0000256" key="10">
    <source>
        <dbReference type="ARBA" id="ARBA00038040"/>
    </source>
</evidence>
<dbReference type="InterPro" id="IPR011545">
    <property type="entry name" value="DEAD/DEAH_box_helicase_dom"/>
</dbReference>
<evidence type="ECO:0000256" key="13">
    <source>
        <dbReference type="SAM" id="MobiDB-lite"/>
    </source>
</evidence>
<dbReference type="Pfam" id="PF21010">
    <property type="entry name" value="HA2_C"/>
    <property type="match status" value="1"/>
</dbReference>
<dbReference type="GO" id="GO:0005524">
    <property type="term" value="F:ATP binding"/>
    <property type="evidence" value="ECO:0007669"/>
    <property type="project" value="UniProtKB-KW"/>
</dbReference>
<keyword evidence="4" id="KW-0547">Nucleotide-binding</keyword>
<evidence type="ECO:0000256" key="1">
    <source>
        <dbReference type="ARBA" id="ARBA00004123"/>
    </source>
</evidence>
<dbReference type="SMART" id="SM00490">
    <property type="entry name" value="HELICc"/>
    <property type="match status" value="1"/>
</dbReference>
<accession>A0AA91T388</accession>
<feature type="region of interest" description="Disordered" evidence="13">
    <location>
        <begin position="232"/>
        <end position="261"/>
    </location>
</feature>
<dbReference type="Proteomes" id="UP000195602">
    <property type="component" value="Unassembled WGS sequence"/>
</dbReference>
<sequence>MGIVALLSETIAADINRPVSENLVKSLVDLYKRMESKERFALASSALGFSQDSSNRIHVLIQDNFKALEAELESSPAADSHIDATSSAAPETTTSTRSESERKPKRLKVTVAFDEEDDEVLLAPKKEKPEVKKIAFKKIKKEDARRLKQGPPRDIHSDTQTDVQAVRTENIQKDTTWSKKPTLAELAQKERDEDEARPDMFDDSEFRPEDIDDVENDREWYTHEDSSYAAVSQYTDLETEKPKRRPKTHYSSARTGGAFDESTGEYIDFDHEDSSSNTYISLSPHFLIPPFLAGSEDSLLLQVGNRTSRNLGPSVSPVLDPASELAIAARTGSFVVKDRKEKKERAQQARDRSTGGKSALSSMLKPSNEGENLLEKPASKSHEEERYTFEEIQNQRKTLPAYAVREDLMRMIAENQIVVVIGETGSGKTTQLAQFLSDAGYTKSIDKDGSRLMVGCTQPRRVAAMSVAKRVSEEVGCKLGEDVGYSIRFEDKTSYTKTRIKYLTEGILLREMLTDPNLDSYSCIIMDEAHERSLNTDILLGLFRQLLRRRRDLKLIVTSATMNADRFSIFFGNAPQFFIPGRTFPVDVFYSKTATPDYVETAVKQVMTIHLGNQKSDGDILVFMTGQEDIEATCELITEKLSMLENPPPLDVYPIYSSLPADLQKKIFSKQNAERRKVVVATNIAETSLTVDGIKYVVDCGLVKMKLFSPKLGMDTLQMVPISFANAQQRSGRAGRTAAGVAYRLYTEKAASPEQMHVQPIPEIQRANLSSVMLMLKSLKVDSVMSFPFLDPPPQDLLSCSLYDLWAMGALDNNGHLTDFGAKLTSFPMEPTLAKLILLSCQEEFSCSSEIVTIVSMLSVPNVFYRPKERADEADAMREKFLVAESDHLTLLNVYNQWEQRARMPNMTSQKLASWSTRNFVHHKSLLRARDIRKQILLIMAKNKYPVLKARDDRDVRRCLCAAYFQQSAKLLRSHGGGRGQAEYANLRHLYMKMYLHPTSALAGGTAISPQYVVYDELVLTTKEYMQCATAVEPEWLLKYGYIFYGVSPSVQKRIEKSVDFKIWDKKELEESLKVQTETSEKAVTRSKPRSFMARRGL</sequence>
<comment type="caution">
    <text evidence="16">The sequence shown here is derived from an EMBL/GenBank/DDBJ whole genome shotgun (WGS) entry which is preliminary data.</text>
</comment>